<name>A0A8S1Q854_PARPR</name>
<evidence type="ECO:0000313" key="3">
    <source>
        <dbReference type="Proteomes" id="UP000688137"/>
    </source>
</evidence>
<gene>
    <name evidence="2" type="ORF">PPRIM_AZ9-3.1.T1480016</name>
</gene>
<reference evidence="2" key="1">
    <citation type="submission" date="2021-01" db="EMBL/GenBank/DDBJ databases">
        <authorList>
            <consortium name="Genoscope - CEA"/>
            <person name="William W."/>
        </authorList>
    </citation>
    <scope>NUCLEOTIDE SEQUENCE</scope>
</reference>
<dbReference type="OMA" id="ICNVYNY"/>
<comment type="caution">
    <text evidence="2">The sequence shown here is derived from an EMBL/GenBank/DDBJ whole genome shotgun (WGS) entry which is preliminary data.</text>
</comment>
<dbReference type="EMBL" id="CAJJDM010000152">
    <property type="protein sequence ID" value="CAD8111513.1"/>
    <property type="molecule type" value="Genomic_DNA"/>
</dbReference>
<feature type="signal peptide" evidence="1">
    <location>
        <begin position="1"/>
        <end position="18"/>
    </location>
</feature>
<dbReference type="Proteomes" id="UP000688137">
    <property type="component" value="Unassembled WGS sequence"/>
</dbReference>
<proteinExistence type="predicted"/>
<evidence type="ECO:0000256" key="1">
    <source>
        <dbReference type="SAM" id="SignalP"/>
    </source>
</evidence>
<organism evidence="2 3">
    <name type="scientific">Paramecium primaurelia</name>
    <dbReference type="NCBI Taxonomy" id="5886"/>
    <lineage>
        <taxon>Eukaryota</taxon>
        <taxon>Sar</taxon>
        <taxon>Alveolata</taxon>
        <taxon>Ciliophora</taxon>
        <taxon>Intramacronucleata</taxon>
        <taxon>Oligohymenophorea</taxon>
        <taxon>Peniculida</taxon>
        <taxon>Parameciidae</taxon>
        <taxon>Paramecium</taxon>
    </lineage>
</organism>
<accession>A0A8S1Q854</accession>
<feature type="chain" id="PRO_5035872338" description="Transmembrane protein" evidence="1">
    <location>
        <begin position="19"/>
        <end position="837"/>
    </location>
</feature>
<sequence length="837" mass="99398">MLGILSFIMIQIIKTSNCDSQSVDEIVLLSLSRQEVVQIPYDELIQSSSSFILCNKNEKIDINLIDPIQQILQFNHNIANEPVKLLKQYKTSKNRIPRQSFIFIIQNSNIQLVRTYWNKDPEITIFYPFFPQIFVNLEVLDQKILVNFQNEFVILGIIPNKVEKEIYRFGCLFAQQTVQIDEIIFSAQHNQLKSHKIGKEINLCSNSTISFQCKNKSIEIKNEITSLQIYPPQNLTFISENILVILDIQKTMAECYNYPKILAYDYDLIKKIFVIVSPDKIEYDGETYKFAVESKQIQVFLTKSFIIFRYGQVIHLFSKKLRLINTKKFDEDFQILAHQLEDQFTLVDKIHYKKYILHENPFIEINRKQNQQISFLQDIYDKQNNKYIQIVITQDYFHNLDNLNITKTIEVAIIYHDQQKIYPKLINLKQCNYDEFIMGHQLFKQYNQLLKIYSYKVKVFGLDRYKIIFAFSSSYICFGIIYLNNLQQFKQYTIQDEVINNLNTAFQIQDNKINYIHCTNIFCYIYYDIMKNYEQKKAKKFNQNKIEKVVSDNNHFYKLTSQEVSIFHIVEGQEIQSQKLQIEEEVVNIFASPKKKDYLFVQTKTSRLYFYSISYPFQDLIQVFQLNYNEFLDFIIFENYFLIFIKEEQQIICNVYNYKNEVSIFLQRQLPIKFFNKINFDEIQVDYDQNTLYIKGQLSQSDEYAIIAYRIDTRIELSIQFISKFKSNIGYLLPISDRMTLKFENKLNFTSIFYNGDKETSCLIDQYLKEDDMDEDDSFSETESEIESDDTLSLDENYQFSTSSFLSISSAEGLLILGIQSIYGRRRPENIDGFQTL</sequence>
<evidence type="ECO:0000313" key="2">
    <source>
        <dbReference type="EMBL" id="CAD8111513.1"/>
    </source>
</evidence>
<protein>
    <recommendedName>
        <fullName evidence="4">Transmembrane protein</fullName>
    </recommendedName>
</protein>
<dbReference type="AlphaFoldDB" id="A0A8S1Q854"/>
<keyword evidence="3" id="KW-1185">Reference proteome</keyword>
<evidence type="ECO:0008006" key="4">
    <source>
        <dbReference type="Google" id="ProtNLM"/>
    </source>
</evidence>
<keyword evidence="1" id="KW-0732">Signal</keyword>